<keyword evidence="2" id="KW-0472">Membrane</keyword>
<dbReference type="AlphaFoldDB" id="A0A542XXA4"/>
<evidence type="ECO:0000256" key="1">
    <source>
        <dbReference type="SAM" id="MobiDB-lite"/>
    </source>
</evidence>
<proteinExistence type="predicted"/>
<dbReference type="RefSeq" id="WP_141881768.1">
    <property type="nucleotide sequence ID" value="NZ_VFOM01000005.1"/>
</dbReference>
<evidence type="ECO:0000313" key="3">
    <source>
        <dbReference type="EMBL" id="TQL40458.1"/>
    </source>
</evidence>
<gene>
    <name evidence="3" type="ORF">FB562_2667</name>
</gene>
<feature type="transmembrane region" description="Helical" evidence="2">
    <location>
        <begin position="170"/>
        <end position="191"/>
    </location>
</feature>
<dbReference type="Proteomes" id="UP000317998">
    <property type="component" value="Unassembled WGS sequence"/>
</dbReference>
<evidence type="ECO:0000313" key="4">
    <source>
        <dbReference type="Proteomes" id="UP000317998"/>
    </source>
</evidence>
<keyword evidence="4" id="KW-1185">Reference proteome</keyword>
<evidence type="ECO:0008006" key="5">
    <source>
        <dbReference type="Google" id="ProtNLM"/>
    </source>
</evidence>
<feature type="region of interest" description="Disordered" evidence="1">
    <location>
        <begin position="198"/>
        <end position="240"/>
    </location>
</feature>
<evidence type="ECO:0000256" key="2">
    <source>
        <dbReference type="SAM" id="Phobius"/>
    </source>
</evidence>
<dbReference type="OrthoDB" id="3695950at2"/>
<keyword evidence="2" id="KW-0812">Transmembrane</keyword>
<accession>A0A542XXA4</accession>
<keyword evidence="2" id="KW-1133">Transmembrane helix</keyword>
<feature type="compositionally biased region" description="Low complexity" evidence="1">
    <location>
        <begin position="206"/>
        <end position="240"/>
    </location>
</feature>
<organism evidence="3 4">
    <name type="scientific">Homoserinimonas aerilata</name>
    <dbReference type="NCBI Taxonomy" id="1162970"/>
    <lineage>
        <taxon>Bacteria</taxon>
        <taxon>Bacillati</taxon>
        <taxon>Actinomycetota</taxon>
        <taxon>Actinomycetes</taxon>
        <taxon>Micrococcales</taxon>
        <taxon>Microbacteriaceae</taxon>
        <taxon>Homoserinimonas</taxon>
    </lineage>
</organism>
<feature type="transmembrane region" description="Helical" evidence="2">
    <location>
        <begin position="14"/>
        <end position="35"/>
    </location>
</feature>
<comment type="caution">
    <text evidence="3">The sequence shown here is derived from an EMBL/GenBank/DDBJ whole genome shotgun (WGS) entry which is preliminary data.</text>
</comment>
<name>A0A542XXA4_9MICO</name>
<reference evidence="3 4" key="1">
    <citation type="submission" date="2019-06" db="EMBL/GenBank/DDBJ databases">
        <title>Sequencing the genomes of 1000 actinobacteria strains.</title>
        <authorList>
            <person name="Klenk H.-P."/>
        </authorList>
    </citation>
    <scope>NUCLEOTIDE SEQUENCE [LARGE SCALE GENOMIC DNA]</scope>
    <source>
        <strain evidence="3 4">DSM 26477</strain>
    </source>
</reference>
<protein>
    <recommendedName>
        <fullName evidence="5">Capsular polysaccharide biosynthesis protein</fullName>
    </recommendedName>
</protein>
<sequence length="240" mass="24972">MNFSDTLRGLLRRWYIVVPGLLAAAAIAIGAWFAIPPGYNRSATQLLLPGANSIPEGANPYLFLGGLAPAADVLVRAIGSENVVNDMAEKHPGVEIAISRDTTTAGPIILITVTADSDAAAEEVLTLLVERTATVLEDFQTSERIPADNRMSVIPITVDEKSVAEQRTRILVAAGGGLGIAALTLLLAGLVEGLSRQRRKRARQKPAASAAAASEPTASESAASEPAVSEPAASEPDSEE</sequence>
<dbReference type="EMBL" id="VFOM01000005">
    <property type="protein sequence ID" value="TQL40458.1"/>
    <property type="molecule type" value="Genomic_DNA"/>
</dbReference>